<dbReference type="GO" id="GO:0004805">
    <property type="term" value="F:trehalose-phosphatase activity"/>
    <property type="evidence" value="ECO:0007669"/>
    <property type="project" value="TreeGrafter"/>
</dbReference>
<dbReference type="RefSeq" id="WP_090994478.1">
    <property type="nucleotide sequence ID" value="NZ_FOPP01000007.1"/>
</dbReference>
<evidence type="ECO:0000313" key="4">
    <source>
        <dbReference type="Proteomes" id="UP000199666"/>
    </source>
</evidence>
<evidence type="ECO:0000256" key="1">
    <source>
        <dbReference type="ARBA" id="ARBA00006330"/>
    </source>
</evidence>
<dbReference type="InterPro" id="IPR023214">
    <property type="entry name" value="HAD_sf"/>
</dbReference>
<dbReference type="CDD" id="cd01627">
    <property type="entry name" value="HAD_TPP"/>
    <property type="match status" value="1"/>
</dbReference>
<reference evidence="3 4" key="1">
    <citation type="submission" date="2016-10" db="EMBL/GenBank/DDBJ databases">
        <authorList>
            <person name="de Groot N.N."/>
        </authorList>
    </citation>
    <scope>NUCLEOTIDE SEQUENCE [LARGE SCALE GENOMIC DNA]</scope>
    <source>
        <strain evidence="3 4">DSM 18684</strain>
    </source>
</reference>
<protein>
    <submittedName>
        <fullName evidence="3">Trehalose 6-phosphate synthase /trehalose 6-phosphatase</fullName>
    </submittedName>
</protein>
<dbReference type="Pfam" id="PF00982">
    <property type="entry name" value="Glyco_transf_20"/>
    <property type="match status" value="1"/>
</dbReference>
<gene>
    <name evidence="3" type="ORF">SAMN04489864_10716</name>
</gene>
<dbReference type="InterPro" id="IPR006379">
    <property type="entry name" value="HAD-SF_hydro_IIB"/>
</dbReference>
<dbReference type="PANTHER" id="PTHR10788:SF106">
    <property type="entry name" value="BCDNA.GH08860"/>
    <property type="match status" value="1"/>
</dbReference>
<dbReference type="SUPFAM" id="SSF56784">
    <property type="entry name" value="HAD-like"/>
    <property type="match status" value="1"/>
</dbReference>
<dbReference type="Pfam" id="PF02358">
    <property type="entry name" value="Trehalose_PPase"/>
    <property type="match status" value="1"/>
</dbReference>
<evidence type="ECO:0000256" key="2">
    <source>
        <dbReference type="ARBA" id="ARBA00008799"/>
    </source>
</evidence>
<dbReference type="InterPro" id="IPR036412">
    <property type="entry name" value="HAD-like_sf"/>
</dbReference>
<dbReference type="GO" id="GO:0005992">
    <property type="term" value="P:trehalose biosynthetic process"/>
    <property type="evidence" value="ECO:0007669"/>
    <property type="project" value="InterPro"/>
</dbReference>
<dbReference type="PANTHER" id="PTHR10788">
    <property type="entry name" value="TREHALOSE-6-PHOSPHATE SYNTHASE"/>
    <property type="match status" value="1"/>
</dbReference>
<dbReference type="NCBIfam" id="TIGR01484">
    <property type="entry name" value="HAD-SF-IIB"/>
    <property type="match status" value="1"/>
</dbReference>
<comment type="similarity">
    <text evidence="1">In the C-terminal section; belongs to the trehalose phosphatase family.</text>
</comment>
<sequence>MQKRLLIVSNQLPITIENQDGSYTTHQSSGGIISAVEAYLLSSGSSVFSERIWIGTPNCDRKTWEKLDTGQSNDQYLPVFAKDDQEYEKYDKGFCSSLLWPLFHYSPSLAEYDPSFFEAYQKINETFANELSGIIHPEDVIWIHDYHLLPLSGMLRAKFPNITIGLFLHIPFPSYELFRIIPKRWQKQILEGMLGADLIGFHTSEYVAHFLKTVDMSLKVEHDNQYIQWGNRQVQVDSFPMSIDFNGFNNAYTHPEVGLFRQNYLKLKSSNKMLFSVDQLDYHQGIYNQLLAYEKFLHLNPAYIGHIVFILIIVPSRDVSSKYSERKKKIDEYIGKLNSTIGSITWQPVIYHYNHLDFHELCGLYTACDIALVTPLRDGMNVVAKEFVASRKDEQGVLILSEMAGAAAELTDALLINPNDIDEITEKIAQGLAMTSDEQRLRMKNIRNIVKNYDINTWTVDFFEKLNQIKSQQLKFEVKFLDNFARQELLSDYTSSKKNLLLLDYDGTLVNFSKDPAKAAPNSELLELLRQLSESENNDIYIVSGRDSHTLEKWLGHLPIGLIAEHGAKIRDKGSKWLNQALAESTTWKTKIRKMMDHYVFRSPNTFVEEKDFSIAWHYRNADPYLAEKRSRNLHEELVEYTIQMPLDVLNGHKVIEVRNSGVNKGIAIAKLLDVAVYDFILCIGDDQTDEDMFKILANVNGAYTIKVGHQASFAKFNLSTPFLVSSLLDSMQFQTGDHLI</sequence>
<evidence type="ECO:0000313" key="3">
    <source>
        <dbReference type="EMBL" id="SFH23475.1"/>
    </source>
</evidence>
<dbReference type="GO" id="GO:0005829">
    <property type="term" value="C:cytosol"/>
    <property type="evidence" value="ECO:0007669"/>
    <property type="project" value="TreeGrafter"/>
</dbReference>
<name>A0A1I2YD10_9SPHI</name>
<dbReference type="SUPFAM" id="SSF53756">
    <property type="entry name" value="UDP-Glycosyltransferase/glycogen phosphorylase"/>
    <property type="match status" value="1"/>
</dbReference>
<proteinExistence type="inferred from homology"/>
<dbReference type="STRING" id="414048.SAMN04489864_10716"/>
<organism evidence="3 4">
    <name type="scientific">Pedobacter insulae</name>
    <dbReference type="NCBI Taxonomy" id="414048"/>
    <lineage>
        <taxon>Bacteria</taxon>
        <taxon>Pseudomonadati</taxon>
        <taxon>Bacteroidota</taxon>
        <taxon>Sphingobacteriia</taxon>
        <taxon>Sphingobacteriales</taxon>
        <taxon>Sphingobacteriaceae</taxon>
        <taxon>Pedobacter</taxon>
    </lineage>
</organism>
<comment type="similarity">
    <text evidence="2">Belongs to the glycosyltransferase 20 family.</text>
</comment>
<dbReference type="Gene3D" id="3.40.50.2000">
    <property type="entry name" value="Glycogen Phosphorylase B"/>
    <property type="match status" value="2"/>
</dbReference>
<accession>A0A1I2YD10</accession>
<dbReference type="InterPro" id="IPR003337">
    <property type="entry name" value="Trehalose_PPase"/>
</dbReference>
<dbReference type="NCBIfam" id="TIGR00685">
    <property type="entry name" value="T6PP"/>
    <property type="match status" value="1"/>
</dbReference>
<dbReference type="Gene3D" id="3.40.50.1000">
    <property type="entry name" value="HAD superfamily/HAD-like"/>
    <property type="match status" value="1"/>
</dbReference>
<dbReference type="GO" id="GO:0003825">
    <property type="term" value="F:alpha,alpha-trehalose-phosphate synthase (UDP-forming) activity"/>
    <property type="evidence" value="ECO:0007669"/>
    <property type="project" value="TreeGrafter"/>
</dbReference>
<dbReference type="InterPro" id="IPR001830">
    <property type="entry name" value="Glyco_trans_20"/>
</dbReference>
<dbReference type="Proteomes" id="UP000199666">
    <property type="component" value="Unassembled WGS sequence"/>
</dbReference>
<dbReference type="CDD" id="cd03788">
    <property type="entry name" value="GT20_TPS"/>
    <property type="match status" value="1"/>
</dbReference>
<dbReference type="Gene3D" id="3.30.70.1020">
    <property type="entry name" value="Trehalose-6-phosphate phosphatase related protein, domain 2"/>
    <property type="match status" value="1"/>
</dbReference>
<dbReference type="OrthoDB" id="9761633at2"/>
<dbReference type="AlphaFoldDB" id="A0A1I2YD10"/>
<keyword evidence="4" id="KW-1185">Reference proteome</keyword>
<dbReference type="NCBIfam" id="NF011071">
    <property type="entry name" value="PRK14501.1"/>
    <property type="match status" value="1"/>
</dbReference>
<dbReference type="EMBL" id="FOPP01000007">
    <property type="protein sequence ID" value="SFH23475.1"/>
    <property type="molecule type" value="Genomic_DNA"/>
</dbReference>